<dbReference type="GO" id="GO:0001227">
    <property type="term" value="F:DNA-binding transcription repressor activity, RNA polymerase II-specific"/>
    <property type="evidence" value="ECO:0007669"/>
    <property type="project" value="TreeGrafter"/>
</dbReference>
<keyword evidence="4" id="KW-0862">Zinc</keyword>
<evidence type="ECO:0000313" key="11">
    <source>
        <dbReference type="EMBL" id="KAK9506416.1"/>
    </source>
</evidence>
<proteinExistence type="predicted"/>
<feature type="domain" description="C2H2-type" evidence="10">
    <location>
        <begin position="568"/>
        <end position="596"/>
    </location>
</feature>
<keyword evidence="5" id="KW-0805">Transcription regulation</keyword>
<dbReference type="GO" id="GO:0005654">
    <property type="term" value="C:nucleoplasm"/>
    <property type="evidence" value="ECO:0007669"/>
    <property type="project" value="TreeGrafter"/>
</dbReference>
<evidence type="ECO:0000256" key="9">
    <source>
        <dbReference type="SAM" id="MobiDB-lite"/>
    </source>
</evidence>
<evidence type="ECO:0000256" key="2">
    <source>
        <dbReference type="ARBA" id="ARBA00022723"/>
    </source>
</evidence>
<evidence type="ECO:0000256" key="7">
    <source>
        <dbReference type="ARBA" id="ARBA00023242"/>
    </source>
</evidence>
<evidence type="ECO:0000256" key="5">
    <source>
        <dbReference type="ARBA" id="ARBA00023015"/>
    </source>
</evidence>
<dbReference type="Pfam" id="PF13894">
    <property type="entry name" value="zf-C2H2_4"/>
    <property type="match status" value="1"/>
</dbReference>
<dbReference type="SUPFAM" id="SSF57667">
    <property type="entry name" value="beta-beta-alpha zinc fingers"/>
    <property type="match status" value="4"/>
</dbReference>
<dbReference type="GO" id="GO:0000978">
    <property type="term" value="F:RNA polymerase II cis-regulatory region sequence-specific DNA binding"/>
    <property type="evidence" value="ECO:0007669"/>
    <property type="project" value="TreeGrafter"/>
</dbReference>
<feature type="domain" description="C2H2-type" evidence="10">
    <location>
        <begin position="429"/>
        <end position="456"/>
    </location>
</feature>
<protein>
    <recommendedName>
        <fullName evidence="10">C2H2-type domain-containing protein</fullName>
    </recommendedName>
</protein>
<accession>A0AAW1D6N4</accession>
<comment type="caution">
    <text evidence="11">The sequence shown here is derived from an EMBL/GenBank/DDBJ whole genome shotgun (WGS) entry which is preliminary data.</text>
</comment>
<reference evidence="11 12" key="1">
    <citation type="submission" date="2022-12" db="EMBL/GenBank/DDBJ databases">
        <title>Chromosome-level genome assembly of true bugs.</title>
        <authorList>
            <person name="Ma L."/>
            <person name="Li H."/>
        </authorList>
    </citation>
    <scope>NUCLEOTIDE SEQUENCE [LARGE SCALE GENOMIC DNA]</scope>
    <source>
        <strain evidence="11">Lab_2022b</strain>
    </source>
</reference>
<feature type="domain" description="C2H2-type" evidence="10">
    <location>
        <begin position="346"/>
        <end position="373"/>
    </location>
</feature>
<evidence type="ECO:0000259" key="10">
    <source>
        <dbReference type="PROSITE" id="PS50157"/>
    </source>
</evidence>
<dbReference type="Pfam" id="PF00096">
    <property type="entry name" value="zf-C2H2"/>
    <property type="match status" value="2"/>
</dbReference>
<dbReference type="PANTHER" id="PTHR24399:SF23">
    <property type="entry name" value="C2H2-TYPE DOMAIN-CONTAINING PROTEIN"/>
    <property type="match status" value="1"/>
</dbReference>
<dbReference type="GO" id="GO:0008270">
    <property type="term" value="F:zinc ion binding"/>
    <property type="evidence" value="ECO:0007669"/>
    <property type="project" value="UniProtKB-KW"/>
</dbReference>
<evidence type="ECO:0000256" key="4">
    <source>
        <dbReference type="ARBA" id="ARBA00022833"/>
    </source>
</evidence>
<keyword evidence="8" id="KW-0863">Zinc-finger</keyword>
<evidence type="ECO:0000256" key="1">
    <source>
        <dbReference type="ARBA" id="ARBA00004123"/>
    </source>
</evidence>
<feature type="region of interest" description="Disordered" evidence="9">
    <location>
        <begin position="206"/>
        <end position="225"/>
    </location>
</feature>
<evidence type="ECO:0000256" key="6">
    <source>
        <dbReference type="ARBA" id="ARBA00023163"/>
    </source>
</evidence>
<feature type="domain" description="C2H2-type" evidence="10">
    <location>
        <begin position="492"/>
        <end position="520"/>
    </location>
</feature>
<comment type="subcellular location">
    <subcellularLocation>
        <location evidence="1">Nucleus</location>
    </subcellularLocation>
</comment>
<dbReference type="EMBL" id="JAPXFL010000005">
    <property type="protein sequence ID" value="KAK9506416.1"/>
    <property type="molecule type" value="Genomic_DNA"/>
</dbReference>
<feature type="domain" description="C2H2-type" evidence="10">
    <location>
        <begin position="374"/>
        <end position="401"/>
    </location>
</feature>
<keyword evidence="7" id="KW-0539">Nucleus</keyword>
<dbReference type="AlphaFoldDB" id="A0AAW1D6N4"/>
<dbReference type="InterPro" id="IPR013087">
    <property type="entry name" value="Znf_C2H2_type"/>
</dbReference>
<evidence type="ECO:0000313" key="12">
    <source>
        <dbReference type="Proteomes" id="UP001461498"/>
    </source>
</evidence>
<dbReference type="SMART" id="SM00355">
    <property type="entry name" value="ZnF_C2H2"/>
    <property type="match status" value="8"/>
</dbReference>
<keyword evidence="2" id="KW-0479">Metal-binding</keyword>
<dbReference type="PANTHER" id="PTHR24399">
    <property type="entry name" value="ZINC FINGER AND BTB DOMAIN-CONTAINING"/>
    <property type="match status" value="1"/>
</dbReference>
<evidence type="ECO:0000256" key="8">
    <source>
        <dbReference type="PROSITE-ProRule" id="PRU00042"/>
    </source>
</evidence>
<dbReference type="Gene3D" id="3.30.160.60">
    <property type="entry name" value="Classic Zinc Finger"/>
    <property type="match status" value="4"/>
</dbReference>
<dbReference type="Proteomes" id="UP001461498">
    <property type="component" value="Unassembled WGS sequence"/>
</dbReference>
<sequence length="601" mass="68162">MNFEGSVGSELLKVVDSDEDEDLIVDGSDTESEISVSDVGDMATSSGAGHYELHCMVCGLPRSHTVEANFLHIDNTFPLTLVSKTPVLLKLIDIIPSDMQPKLNIGDNLICRRCFNLIDSADILELRLTSVKKELYDFVSRVHRSKSSVVEVTQRNVAGYTPHNGWEGAAYNPDVLGGTLQSLQLVEYAKHLNGCTSKCRVPDSVPMTNRISSKDGPSSLEDKRLPYSPSSVQFSPLKLPYLPLLSPNSSSLYPSSSFWQGVGYITTELFSPPVNESVENVVTSSSIQNDKKEIENELPKEHKNESVEENSEAVNFPVRTAEKETKKVLSISSSSVDNIKRCRGSFQCDRCGRTFSQKPRLMNHLKKHSDDFTFKCQYCSKGYTVELNLMLHLRSHKDKRPYLCNRCPASFLKTEDLQSHLLFCLDKTFPCTKCIKMFASSEKLEMHVSTHHMKDNNEPPIKKHECKVCEKRFRYAAELQNHLLSHDNNKSFHCDICNRAYKHKRHLNRHYRDSHTNQSSKETKSHRKLENSIVCEKNSEKKSICPICKKAVRRINVHMISHSNVKGFSCGKCNAEFTLKHSLVRHIQRKHSNENLPDKKS</sequence>
<organism evidence="11 12">
    <name type="scientific">Rhynocoris fuscipes</name>
    <dbReference type="NCBI Taxonomy" id="488301"/>
    <lineage>
        <taxon>Eukaryota</taxon>
        <taxon>Metazoa</taxon>
        <taxon>Ecdysozoa</taxon>
        <taxon>Arthropoda</taxon>
        <taxon>Hexapoda</taxon>
        <taxon>Insecta</taxon>
        <taxon>Pterygota</taxon>
        <taxon>Neoptera</taxon>
        <taxon>Paraneoptera</taxon>
        <taxon>Hemiptera</taxon>
        <taxon>Heteroptera</taxon>
        <taxon>Panheteroptera</taxon>
        <taxon>Cimicomorpha</taxon>
        <taxon>Reduviidae</taxon>
        <taxon>Harpactorinae</taxon>
        <taxon>Harpactorini</taxon>
        <taxon>Rhynocoris</taxon>
    </lineage>
</organism>
<feature type="region of interest" description="Disordered" evidence="9">
    <location>
        <begin position="509"/>
        <end position="529"/>
    </location>
</feature>
<feature type="domain" description="C2H2-type" evidence="10">
    <location>
        <begin position="464"/>
        <end position="491"/>
    </location>
</feature>
<dbReference type="PROSITE" id="PS00028">
    <property type="entry name" value="ZINC_FINGER_C2H2_1"/>
    <property type="match status" value="6"/>
</dbReference>
<name>A0AAW1D6N4_9HEMI</name>
<gene>
    <name evidence="11" type="ORF">O3M35_008364</name>
</gene>
<keyword evidence="6" id="KW-0804">Transcription</keyword>
<dbReference type="PROSITE" id="PS50157">
    <property type="entry name" value="ZINC_FINGER_C2H2_2"/>
    <property type="match status" value="6"/>
</dbReference>
<evidence type="ECO:0000256" key="3">
    <source>
        <dbReference type="ARBA" id="ARBA00022737"/>
    </source>
</evidence>
<keyword evidence="12" id="KW-1185">Reference proteome</keyword>
<dbReference type="InterPro" id="IPR036236">
    <property type="entry name" value="Znf_C2H2_sf"/>
</dbReference>
<keyword evidence="3" id="KW-0677">Repeat</keyword>